<evidence type="ECO:0000313" key="3">
    <source>
        <dbReference type="RefSeq" id="XP_022587087.2"/>
    </source>
</evidence>
<dbReference type="OrthoDB" id="345476at2759"/>
<feature type="compositionally biased region" description="Polar residues" evidence="1">
    <location>
        <begin position="490"/>
        <end position="499"/>
    </location>
</feature>
<dbReference type="Proteomes" id="UP000515125">
    <property type="component" value="Unplaced"/>
</dbReference>
<dbReference type="GeneID" id="34620260"/>
<keyword evidence="2" id="KW-1185">Reference proteome</keyword>
<dbReference type="RefSeq" id="XP_022587087.2">
    <property type="nucleotide sequence ID" value="XM_022733519.2"/>
</dbReference>
<gene>
    <name evidence="3" type="primary">LOC34620260</name>
</gene>
<sequence length="627" mass="67720">MLLHEQRQSVSLASTYRGSSQRVPYAELTELSIVYAVTIAAINLIHPKQHWMPPYPLGENSNHWENAVAFRLGMCSKILAAKITAAALRPPASACAAERLNNCRFLGGATTACHNPSTDAVVHFCFRAEEAFAGSLCFPVVRRAAAGAVSDALCCQGPRRDFSTEMQFRMNNAMRMYPHRYTLGSRFNMGYHIRDTSPPPNCVHETSDNPVPVALREAGAVLPSAAYQSKAVILPPEGYNPPHPSQTFLPCQAWDYSVDQGSQNRKLIPVIPPPLSPRADRTLLEPFRPRCDATGPGRSHFPQLGWGSPQEFLTTGSTQPGNTPRDAFLAASFPRTVEYVGLMHIEKECVGGDLASEREKAGGTACEKTKPVEAAEHEEQQDYKDATEASEPLESFGGDKMSAKEASPISLLPRQVPDGGEKKAADEDCATLQANQSSEDDQTSLESRPLPSGRPEESQRDVMEEAQEGREAAGKGDAEEGDATLHENQENNAANSGVPSSDKLLVTEARGDQTVDADKSSTIGISMCSDELNGTKKKAPVISMTFTAVGFANPESTTPRHAKTQGPLLGGIEGSSDMAGNAQIRPIGYVPPEDGKYKELVVGKQVFLEGGRFYLSETGAYLLGLRD</sequence>
<organism evidence="2 3">
    <name type="scientific">Cyclospora cayetanensis</name>
    <dbReference type="NCBI Taxonomy" id="88456"/>
    <lineage>
        <taxon>Eukaryota</taxon>
        <taxon>Sar</taxon>
        <taxon>Alveolata</taxon>
        <taxon>Apicomplexa</taxon>
        <taxon>Conoidasida</taxon>
        <taxon>Coccidia</taxon>
        <taxon>Eucoccidiorida</taxon>
        <taxon>Eimeriorina</taxon>
        <taxon>Eimeriidae</taxon>
        <taxon>Cyclospora</taxon>
    </lineage>
</organism>
<reference evidence="3" key="1">
    <citation type="submission" date="2025-08" db="UniProtKB">
        <authorList>
            <consortium name="RefSeq"/>
        </authorList>
    </citation>
    <scope>IDENTIFICATION</scope>
</reference>
<dbReference type="AlphaFoldDB" id="A0A6P5WCK9"/>
<feature type="compositionally biased region" description="Basic and acidic residues" evidence="1">
    <location>
        <begin position="454"/>
        <end position="489"/>
    </location>
</feature>
<name>A0A6P5WCK9_9EIME</name>
<proteinExistence type="predicted"/>
<evidence type="ECO:0000256" key="1">
    <source>
        <dbReference type="SAM" id="MobiDB-lite"/>
    </source>
</evidence>
<feature type="compositionally biased region" description="Basic and acidic residues" evidence="1">
    <location>
        <begin position="362"/>
        <end position="387"/>
    </location>
</feature>
<accession>A0A6P5WCK9</accession>
<evidence type="ECO:0000313" key="2">
    <source>
        <dbReference type="Proteomes" id="UP000515125"/>
    </source>
</evidence>
<feature type="region of interest" description="Disordered" evidence="1">
    <location>
        <begin position="362"/>
        <end position="502"/>
    </location>
</feature>
<protein>
    <submittedName>
        <fullName evidence="3">Uncharacterized protein LOC34620260</fullName>
    </submittedName>
</protein>